<dbReference type="eggNOG" id="COG0306">
    <property type="taxonomic scope" value="Bacteria"/>
</dbReference>
<dbReference type="AlphaFoldDB" id="A9A0A9"/>
<reference evidence="7 8" key="1">
    <citation type="submission" date="2007-10" db="EMBL/GenBank/DDBJ databases">
        <title>Complete sequence of Desulfococcus oleovorans Hxd3.</title>
        <authorList>
            <consortium name="US DOE Joint Genome Institute"/>
            <person name="Copeland A."/>
            <person name="Lucas S."/>
            <person name="Lapidus A."/>
            <person name="Barry K."/>
            <person name="Glavina del Rio T."/>
            <person name="Dalin E."/>
            <person name="Tice H."/>
            <person name="Pitluck S."/>
            <person name="Kiss H."/>
            <person name="Brettin T."/>
            <person name="Bruce D."/>
            <person name="Detter J.C."/>
            <person name="Han C."/>
            <person name="Schmutz J."/>
            <person name="Larimer F."/>
            <person name="Land M."/>
            <person name="Hauser L."/>
            <person name="Kyrpides N."/>
            <person name="Kim E."/>
            <person name="Wawrik B."/>
            <person name="Richardson P."/>
        </authorList>
    </citation>
    <scope>NUCLEOTIDE SEQUENCE [LARGE SCALE GENOMIC DNA]</scope>
    <source>
        <strain evidence="8">DSM 6200 / JCM 39069 / Hxd3</strain>
    </source>
</reference>
<sequence>MSLEYVILACGYVFGFYMAWNIGANDVANSMASAVGARAITLRQAVFIAGILNIIGAIFIGSHVTNTIRKGIVSTDVLADPNMALIGGLSALLAAALWVSFATWKSLPVSTTHSIVGAMIGFGIMAGGFSVINWAKLGQVVASWIISPFFSLVIAYLTFQIIIRSIYRKKNASGTALKLSPLFIGMAVLIVALSFLFKTPLGESLNVSAPIAIGWALVISAVCGVAGKAAIVRFGMRHEGDETETIFRRIQIGTSCYVALAQGANDVANAIGPLALIYYIVKTGSVAGINTVPVPVFLLAFGGIGIAAGIAMAGRRVIETVGSRITTLNNTRGFSVDFAAATTVMAASKLGLPVSTTHAAVGGVIGVGLARGFEAVNFRVIYSIVVYWILTVPAAAITSMVVFKLLQFILF</sequence>
<evidence type="ECO:0000256" key="6">
    <source>
        <dbReference type="RuleBase" id="RU363058"/>
    </source>
</evidence>
<dbReference type="Proteomes" id="UP000008561">
    <property type="component" value="Chromosome"/>
</dbReference>
<evidence type="ECO:0000313" key="7">
    <source>
        <dbReference type="EMBL" id="ABW69028.1"/>
    </source>
</evidence>
<comment type="similarity">
    <text evidence="6">Belongs to the inorganic phosphate transporter (PiT) (TC 2.A.20) family.</text>
</comment>
<feature type="transmembrane region" description="Helical" evidence="6">
    <location>
        <begin position="292"/>
        <end position="314"/>
    </location>
</feature>
<evidence type="ECO:0000256" key="4">
    <source>
        <dbReference type="ARBA" id="ARBA00022989"/>
    </source>
</evidence>
<dbReference type="InterPro" id="IPR001204">
    <property type="entry name" value="Phos_transporter"/>
</dbReference>
<gene>
    <name evidence="7" type="ordered locus">Dole_3225</name>
</gene>
<evidence type="ECO:0000256" key="1">
    <source>
        <dbReference type="ARBA" id="ARBA00004141"/>
    </source>
</evidence>
<keyword evidence="3 6" id="KW-0812">Transmembrane</keyword>
<feature type="transmembrane region" description="Helical" evidence="6">
    <location>
        <begin position="256"/>
        <end position="280"/>
    </location>
</feature>
<comment type="subcellular location">
    <subcellularLocation>
        <location evidence="1 6">Membrane</location>
        <topology evidence="1 6">Multi-pass membrane protein</topology>
    </subcellularLocation>
</comment>
<dbReference type="HOGENOM" id="CLU_015355_3_3_7"/>
<dbReference type="GO" id="GO:0005315">
    <property type="term" value="F:phosphate transmembrane transporter activity"/>
    <property type="evidence" value="ECO:0007669"/>
    <property type="project" value="InterPro"/>
</dbReference>
<feature type="transmembrane region" description="Helical" evidence="6">
    <location>
        <begin position="380"/>
        <end position="403"/>
    </location>
</feature>
<keyword evidence="4 6" id="KW-1133">Transmembrane helix</keyword>
<dbReference type="GO" id="GO:0035435">
    <property type="term" value="P:phosphate ion transmembrane transport"/>
    <property type="evidence" value="ECO:0007669"/>
    <property type="project" value="TreeGrafter"/>
</dbReference>
<keyword evidence="6" id="KW-0592">Phosphate transport</keyword>
<feature type="transmembrane region" description="Helical" evidence="6">
    <location>
        <begin position="175"/>
        <end position="197"/>
    </location>
</feature>
<dbReference type="PANTHER" id="PTHR11101">
    <property type="entry name" value="PHOSPHATE TRANSPORTER"/>
    <property type="match status" value="1"/>
</dbReference>
<feature type="transmembrane region" description="Helical" evidence="6">
    <location>
        <begin position="6"/>
        <end position="24"/>
    </location>
</feature>
<feature type="transmembrane region" description="Helical" evidence="6">
    <location>
        <begin position="116"/>
        <end position="135"/>
    </location>
</feature>
<evidence type="ECO:0000256" key="3">
    <source>
        <dbReference type="ARBA" id="ARBA00022692"/>
    </source>
</evidence>
<feature type="transmembrane region" description="Helical" evidence="6">
    <location>
        <begin position="45"/>
        <end position="64"/>
    </location>
</feature>
<dbReference type="OrthoDB" id="9779554at2"/>
<proteinExistence type="inferred from homology"/>
<dbReference type="EMBL" id="CP000859">
    <property type="protein sequence ID" value="ABW69028.1"/>
    <property type="molecule type" value="Genomic_DNA"/>
</dbReference>
<accession>A9A0A9</accession>
<feature type="transmembrane region" description="Helical" evidence="6">
    <location>
        <begin position="209"/>
        <end position="235"/>
    </location>
</feature>
<dbReference type="STRING" id="96561.Dole_3225"/>
<protein>
    <recommendedName>
        <fullName evidence="6">Phosphate transporter</fullName>
    </recommendedName>
</protein>
<name>A9A0A9_DESOH</name>
<feature type="transmembrane region" description="Helical" evidence="6">
    <location>
        <begin position="84"/>
        <end position="104"/>
    </location>
</feature>
<dbReference type="RefSeq" id="WP_012176638.1">
    <property type="nucleotide sequence ID" value="NC_009943.1"/>
</dbReference>
<dbReference type="GO" id="GO:0016020">
    <property type="term" value="C:membrane"/>
    <property type="evidence" value="ECO:0007669"/>
    <property type="project" value="UniProtKB-SubCell"/>
</dbReference>
<dbReference type="PANTHER" id="PTHR11101:SF80">
    <property type="entry name" value="PHOSPHATE TRANSPORTER"/>
    <property type="match status" value="1"/>
</dbReference>
<keyword evidence="8" id="KW-1185">Reference proteome</keyword>
<evidence type="ECO:0000256" key="2">
    <source>
        <dbReference type="ARBA" id="ARBA00022448"/>
    </source>
</evidence>
<evidence type="ECO:0000313" key="8">
    <source>
        <dbReference type="Proteomes" id="UP000008561"/>
    </source>
</evidence>
<dbReference type="KEGG" id="dol:Dole_3225"/>
<keyword evidence="5 6" id="KW-0472">Membrane</keyword>
<evidence type="ECO:0000256" key="5">
    <source>
        <dbReference type="ARBA" id="ARBA00023136"/>
    </source>
</evidence>
<feature type="transmembrane region" description="Helical" evidence="6">
    <location>
        <begin position="141"/>
        <end position="163"/>
    </location>
</feature>
<dbReference type="Pfam" id="PF01384">
    <property type="entry name" value="PHO4"/>
    <property type="match status" value="1"/>
</dbReference>
<keyword evidence="2 6" id="KW-0813">Transport</keyword>
<organism evidence="7 8">
    <name type="scientific">Desulfosudis oleivorans (strain DSM 6200 / JCM 39069 / Hxd3)</name>
    <name type="common">Desulfococcus oleovorans</name>
    <dbReference type="NCBI Taxonomy" id="96561"/>
    <lineage>
        <taxon>Bacteria</taxon>
        <taxon>Pseudomonadati</taxon>
        <taxon>Thermodesulfobacteriota</taxon>
        <taxon>Desulfobacteria</taxon>
        <taxon>Desulfobacterales</taxon>
        <taxon>Desulfosudaceae</taxon>
        <taxon>Desulfosudis</taxon>
    </lineage>
</organism>